<feature type="domain" description="Centrosome and spindle pole-associated protein 1 C-terminal" evidence="3">
    <location>
        <begin position="949"/>
        <end position="1002"/>
    </location>
</feature>
<dbReference type="Proteomes" id="UP001159427">
    <property type="component" value="Unassembled WGS sequence"/>
</dbReference>
<feature type="compositionally biased region" description="Low complexity" evidence="1">
    <location>
        <begin position="490"/>
        <end position="508"/>
    </location>
</feature>
<dbReference type="Pfam" id="PF15236">
    <property type="entry name" value="CCDC66"/>
    <property type="match status" value="1"/>
</dbReference>
<reference evidence="4 5" key="1">
    <citation type="submission" date="2022-05" db="EMBL/GenBank/DDBJ databases">
        <authorList>
            <consortium name="Genoscope - CEA"/>
            <person name="William W."/>
        </authorList>
    </citation>
    <scope>NUCLEOTIDE SEQUENCE [LARGE SCALE GENOMIC DNA]</scope>
</reference>
<sequence length="1169" mass="133236">MADDLASFIESQKRKLEKERAEILRAQESEDRSRTSPRGYKPDNRHIHEGSPPGPETRIKAKAPLEDDSNLGGLNLGGYEKHQQKLRQERKEEYRKYLAEKNFRSTGRSDAVISESSRSAYPGLKSTQSLSRNVENNGDDFTFQNRRRGKENNNDSSRGNDSYERGGYRKPENLFESYEDLLQRKRAQERRYRGIDDLDSSPNRPRWDTSQYKQNSKSDGYLNRRYDDEDDDWIQSYSRNRPRVQREKSFEAKRVRFRGDDDADDESWVKPRRRLDYYDDEEDEEELLEWVRKRGRKPQRRNSAHLPERDGPKEDSFQRSKTDGNIRSQSAPVEGAGIIGGSEESRSAKVQKQEQYKRELQQQMQEQADIRKREKMLHLGNDPTSGRPLNSQLDRTPPDVSRGSYQPPQSQGYDVSLANHGPSSRPPPHPAIHSNPYDDPYYYYGALEMGATQGHSISSPRGTGQANMVPRLRLDGDVSGGRQSQRDSQSRTQGYTTPTPAPYPQQGGDSLSPRSALQPPGGFSSLGAEGTDPASSDKKKASQQAYQEELKRQMEQRNEKKRKEKEEKERYDRKIEQEAASYNPWGKGGGGAPLRDSTGHLVANLRTLRQYNEQGVKVSPRDEPPSVDTRFQAAAPSEPYLSPRQGNISNASPMMQAAAELSGNVGRSTFGRSDPLKEAQPQDDLKKAAKLEYQEFLRKQVEEKEKKKKEELERVKREEEELERRVKEDRLKMQKDFEEEQEKNRKKEEEARLKNEQIKEAQETKKREAEKKKKEMEEQRQAELKRKLDAELAAQKAAGEGPSTQARTNSPPIPTVRKKMEEAGQDVTDFRSSSPPIPTIANKQTTQGPVAPSPPLPSVRPARESEPTRNAAADQDVLSQLTALRQQLKNEEKRVQQQMSHTTAATRYSDMQRAPEDLGSRRSRRDVQVFERVLANKTAVVKKEGEEFSAADEFNRIKYEETSSLAGEFRSKFPDPVSTSSVLDLQQQAYLMEQEDKLAALKSNKGTKQPQGGGQPFQVSRRPISRDSLLESESQFLAVNDPTQMLPIEQMSLRPKQSSARERRRWKQLEEMARNPKSNDTYKPPTPGGFSLNSVTSFNVDEVATKNEERLRRLEMIQQRGAGQGSRGSLSGDPDQVLQRFIDERSRPVPLASRLSEASLEAETSFEPI</sequence>
<feature type="compositionally biased region" description="Polar residues" evidence="1">
    <location>
        <begin position="200"/>
        <end position="218"/>
    </location>
</feature>
<evidence type="ECO:0000256" key="1">
    <source>
        <dbReference type="SAM" id="MobiDB-lite"/>
    </source>
</evidence>
<feature type="region of interest" description="Disordered" evidence="1">
    <location>
        <begin position="700"/>
        <end position="875"/>
    </location>
</feature>
<feature type="compositionally biased region" description="Basic and acidic residues" evidence="1">
    <location>
        <begin position="700"/>
        <end position="790"/>
    </location>
</feature>
<dbReference type="PANTHER" id="PTHR21616">
    <property type="entry name" value="CENTROSOME SPINDLE POLE ASSOCIATED PROTEIN"/>
    <property type="match status" value="1"/>
</dbReference>
<evidence type="ECO:0000313" key="5">
    <source>
        <dbReference type="Proteomes" id="UP001159427"/>
    </source>
</evidence>
<comment type="caution">
    <text evidence="4">The sequence shown here is derived from an EMBL/GenBank/DDBJ whole genome shotgun (WGS) entry which is preliminary data.</text>
</comment>
<feature type="compositionally biased region" description="Basic and acidic residues" evidence="1">
    <location>
        <begin position="913"/>
        <end position="923"/>
    </location>
</feature>
<feature type="compositionally biased region" description="Basic and acidic residues" evidence="1">
    <location>
        <begin position="343"/>
        <end position="360"/>
    </location>
</feature>
<dbReference type="InterPro" id="IPR026708">
    <property type="entry name" value="CSPP1"/>
</dbReference>
<feature type="domain" description="CCDC66" evidence="2">
    <location>
        <begin position="686"/>
        <end position="787"/>
    </location>
</feature>
<organism evidence="4 5">
    <name type="scientific">Porites evermanni</name>
    <dbReference type="NCBI Taxonomy" id="104178"/>
    <lineage>
        <taxon>Eukaryota</taxon>
        <taxon>Metazoa</taxon>
        <taxon>Cnidaria</taxon>
        <taxon>Anthozoa</taxon>
        <taxon>Hexacorallia</taxon>
        <taxon>Scleractinia</taxon>
        <taxon>Fungiina</taxon>
        <taxon>Poritidae</taxon>
        <taxon>Porites</taxon>
    </lineage>
</organism>
<feature type="region of interest" description="Disordered" evidence="1">
    <location>
        <begin position="889"/>
        <end position="923"/>
    </location>
</feature>
<feature type="compositionally biased region" description="Basic residues" evidence="1">
    <location>
        <begin position="293"/>
        <end position="303"/>
    </location>
</feature>
<evidence type="ECO:0000259" key="3">
    <source>
        <dbReference type="Pfam" id="PF24578"/>
    </source>
</evidence>
<accession>A0ABN8QEX9</accession>
<feature type="region of interest" description="Disordered" evidence="1">
    <location>
        <begin position="612"/>
        <end position="650"/>
    </location>
</feature>
<gene>
    <name evidence="4" type="ORF">PEVE_00004540</name>
</gene>
<dbReference type="InterPro" id="IPR058191">
    <property type="entry name" value="CSPP1_C"/>
</dbReference>
<evidence type="ECO:0008006" key="6">
    <source>
        <dbReference type="Google" id="ProtNLM"/>
    </source>
</evidence>
<feature type="compositionally biased region" description="Basic and acidic residues" evidence="1">
    <location>
        <begin position="23"/>
        <end position="49"/>
    </location>
</feature>
<feature type="compositionally biased region" description="Polar residues" evidence="1">
    <location>
        <begin position="104"/>
        <end position="136"/>
    </location>
</feature>
<dbReference type="PANTHER" id="PTHR21616:SF2">
    <property type="entry name" value="CENTROSOME AND SPINDLE POLE-ASSOCIATED PROTEIN 1"/>
    <property type="match status" value="1"/>
</dbReference>
<feature type="region of interest" description="Disordered" evidence="1">
    <location>
        <begin position="997"/>
        <end position="1021"/>
    </location>
</feature>
<protein>
    <recommendedName>
        <fullName evidence="6">Centrosome and spindle pole-associated protein 1</fullName>
    </recommendedName>
</protein>
<feature type="region of interest" description="Disordered" evidence="1">
    <location>
        <begin position="665"/>
        <end position="687"/>
    </location>
</feature>
<feature type="compositionally biased region" description="Basic and acidic residues" evidence="1">
    <location>
        <begin position="564"/>
        <end position="577"/>
    </location>
</feature>
<feature type="compositionally biased region" description="Polar residues" evidence="1">
    <location>
        <begin position="896"/>
        <end position="906"/>
    </location>
</feature>
<feature type="region of interest" description="Disordered" evidence="1">
    <location>
        <begin position="1036"/>
        <end position="1065"/>
    </location>
</feature>
<evidence type="ECO:0000259" key="2">
    <source>
        <dbReference type="Pfam" id="PF15236"/>
    </source>
</evidence>
<dbReference type="InterPro" id="IPR040467">
    <property type="entry name" value="CCDC66_dom"/>
</dbReference>
<feature type="compositionally biased region" description="Polar residues" evidence="1">
    <location>
        <begin position="382"/>
        <end position="394"/>
    </location>
</feature>
<feature type="compositionally biased region" description="Basic and acidic residues" evidence="1">
    <location>
        <begin position="161"/>
        <end position="173"/>
    </location>
</feature>
<feature type="compositionally biased region" description="Basic and acidic residues" evidence="1">
    <location>
        <begin position="548"/>
        <end position="558"/>
    </location>
</feature>
<name>A0ABN8QEX9_9CNID</name>
<feature type="compositionally biased region" description="Polar residues" evidence="1">
    <location>
        <begin position="403"/>
        <end position="413"/>
    </location>
</feature>
<feature type="compositionally biased region" description="Basic and acidic residues" evidence="1">
    <location>
        <begin position="79"/>
        <end position="103"/>
    </location>
</feature>
<feature type="region of interest" description="Disordered" evidence="1">
    <location>
        <begin position="290"/>
        <end position="597"/>
    </location>
</feature>
<feature type="compositionally biased region" description="Polar residues" evidence="1">
    <location>
        <begin position="453"/>
        <end position="466"/>
    </location>
</feature>
<feature type="compositionally biased region" description="Basic and acidic residues" evidence="1">
    <location>
        <begin position="244"/>
        <end position="260"/>
    </location>
</feature>
<dbReference type="EMBL" id="CALNXI010001283">
    <property type="protein sequence ID" value="CAH3163230.1"/>
    <property type="molecule type" value="Genomic_DNA"/>
</dbReference>
<keyword evidence="5" id="KW-1185">Reference proteome</keyword>
<feature type="compositionally biased region" description="Basic and acidic residues" evidence="1">
    <location>
        <begin position="306"/>
        <end position="324"/>
    </location>
</feature>
<evidence type="ECO:0000313" key="4">
    <source>
        <dbReference type="EMBL" id="CAH3163230.1"/>
    </source>
</evidence>
<feature type="region of interest" description="Disordered" evidence="1">
    <location>
        <begin position="1119"/>
        <end position="1169"/>
    </location>
</feature>
<proteinExistence type="predicted"/>
<feature type="region of interest" description="Disordered" evidence="1">
    <location>
        <begin position="23"/>
        <end position="275"/>
    </location>
</feature>
<dbReference type="Pfam" id="PF24578">
    <property type="entry name" value="CSPP1_C"/>
    <property type="match status" value="1"/>
</dbReference>